<dbReference type="InterPro" id="IPR052514">
    <property type="entry name" value="SAM-dependent_MTase"/>
</dbReference>
<dbReference type="CDD" id="cd02440">
    <property type="entry name" value="AdoMet_MTases"/>
    <property type="match status" value="1"/>
</dbReference>
<evidence type="ECO:0000313" key="3">
    <source>
        <dbReference type="Proteomes" id="UP001183390"/>
    </source>
</evidence>
<sequence length="317" mass="34897">MVTDQLRELVRRYPLVRFATRRIRVRLPRSMGGLNPARVPPWSRVFTLDLPRPDTDARRLGPDSVTLHLPGYLTVPRRLAAHGLAGHEPDSLSCFLAMLGHTRPGAVLDVGAGVGVYAMLAAARSGRPVFAFEPTPEIAAAARSVSEGAELGFTVAEVALSNHNGTAYLRRARHNDMCNTIERSGRHDLSGITVRAATLARWNESVGCSPSVLKIDTAGTEPDVIAGGLEVLRRFRPWMLVKVRPGRGLEERLMALLEPLEYTWYPVNGRPPYPPSREIAGRASPAWERTWLFTPEPAGSAFWTSVEAWRKALQVCA</sequence>
<organism evidence="2 3">
    <name type="scientific">Nocardiopsis lambiniae</name>
    <dbReference type="NCBI Taxonomy" id="3075539"/>
    <lineage>
        <taxon>Bacteria</taxon>
        <taxon>Bacillati</taxon>
        <taxon>Actinomycetota</taxon>
        <taxon>Actinomycetes</taxon>
        <taxon>Streptosporangiales</taxon>
        <taxon>Nocardiopsidaceae</taxon>
        <taxon>Nocardiopsis</taxon>
    </lineage>
</organism>
<dbReference type="GO" id="GO:0032259">
    <property type="term" value="P:methylation"/>
    <property type="evidence" value="ECO:0007669"/>
    <property type="project" value="UniProtKB-KW"/>
</dbReference>
<evidence type="ECO:0000259" key="1">
    <source>
        <dbReference type="Pfam" id="PF05050"/>
    </source>
</evidence>
<keyword evidence="2" id="KW-0808">Transferase</keyword>
<dbReference type="PANTHER" id="PTHR34203">
    <property type="entry name" value="METHYLTRANSFERASE, FKBM FAMILY PROTEIN"/>
    <property type="match status" value="1"/>
</dbReference>
<feature type="domain" description="Methyltransferase FkbM" evidence="1">
    <location>
        <begin position="109"/>
        <end position="243"/>
    </location>
</feature>
<keyword evidence="3" id="KW-1185">Reference proteome</keyword>
<dbReference type="PANTHER" id="PTHR34203:SF15">
    <property type="entry name" value="SLL1173 PROTEIN"/>
    <property type="match status" value="1"/>
</dbReference>
<name>A0ABU2M5J3_9ACTN</name>
<dbReference type="GO" id="GO:0008168">
    <property type="term" value="F:methyltransferase activity"/>
    <property type="evidence" value="ECO:0007669"/>
    <property type="project" value="UniProtKB-KW"/>
</dbReference>
<evidence type="ECO:0000313" key="2">
    <source>
        <dbReference type="EMBL" id="MDT0327902.1"/>
    </source>
</evidence>
<dbReference type="Gene3D" id="3.40.50.150">
    <property type="entry name" value="Vaccinia Virus protein VP39"/>
    <property type="match status" value="1"/>
</dbReference>
<dbReference type="InterPro" id="IPR006342">
    <property type="entry name" value="FkbM_mtfrase"/>
</dbReference>
<dbReference type="InterPro" id="IPR029063">
    <property type="entry name" value="SAM-dependent_MTases_sf"/>
</dbReference>
<dbReference type="Proteomes" id="UP001183390">
    <property type="component" value="Unassembled WGS sequence"/>
</dbReference>
<dbReference type="EMBL" id="JAVREP010000002">
    <property type="protein sequence ID" value="MDT0327902.1"/>
    <property type="molecule type" value="Genomic_DNA"/>
</dbReference>
<gene>
    <name evidence="2" type="ORF">RM479_05700</name>
</gene>
<accession>A0ABU2M5J3</accession>
<dbReference type="Pfam" id="PF05050">
    <property type="entry name" value="Methyltransf_21"/>
    <property type="match status" value="1"/>
</dbReference>
<dbReference type="SUPFAM" id="SSF53335">
    <property type="entry name" value="S-adenosyl-L-methionine-dependent methyltransferases"/>
    <property type="match status" value="1"/>
</dbReference>
<dbReference type="RefSeq" id="WP_311510650.1">
    <property type="nucleotide sequence ID" value="NZ_JAVREP010000002.1"/>
</dbReference>
<protein>
    <submittedName>
        <fullName evidence="2">FkbM family methyltransferase</fullName>
    </submittedName>
</protein>
<comment type="caution">
    <text evidence="2">The sequence shown here is derived from an EMBL/GenBank/DDBJ whole genome shotgun (WGS) entry which is preliminary data.</text>
</comment>
<dbReference type="NCBIfam" id="TIGR01444">
    <property type="entry name" value="fkbM_fam"/>
    <property type="match status" value="1"/>
</dbReference>
<reference evidence="3" key="1">
    <citation type="submission" date="2023-07" db="EMBL/GenBank/DDBJ databases">
        <title>30 novel species of actinomycetes from the DSMZ collection.</title>
        <authorList>
            <person name="Nouioui I."/>
        </authorList>
    </citation>
    <scope>NUCLEOTIDE SEQUENCE [LARGE SCALE GENOMIC DNA]</scope>
    <source>
        <strain evidence="3">DSM 44743</strain>
    </source>
</reference>
<keyword evidence="2" id="KW-0489">Methyltransferase</keyword>
<proteinExistence type="predicted"/>